<evidence type="ECO:0000256" key="2">
    <source>
        <dbReference type="ARBA" id="ARBA00022553"/>
    </source>
</evidence>
<proteinExistence type="predicted"/>
<evidence type="ECO:0000259" key="3">
    <source>
        <dbReference type="PROSITE" id="PS50075"/>
    </source>
</evidence>
<feature type="domain" description="Carrier" evidence="3">
    <location>
        <begin position="1"/>
        <end position="79"/>
    </location>
</feature>
<dbReference type="InterPro" id="IPR036736">
    <property type="entry name" value="ACP-like_sf"/>
</dbReference>
<dbReference type="PROSITE" id="PS00012">
    <property type="entry name" value="PHOSPHOPANTETHEINE"/>
    <property type="match status" value="1"/>
</dbReference>
<reference evidence="5" key="1">
    <citation type="submission" date="2023-07" db="EMBL/GenBank/DDBJ databases">
        <title>30 novel species of actinomycetes from the DSMZ collection.</title>
        <authorList>
            <person name="Nouioui I."/>
        </authorList>
    </citation>
    <scope>NUCLEOTIDE SEQUENCE [LARGE SCALE GENOMIC DNA]</scope>
    <source>
        <strain evidence="5">DSM 41640</strain>
    </source>
</reference>
<organism evidence="4 5">
    <name type="scientific">Streptomyces doebereineriae</name>
    <dbReference type="NCBI Taxonomy" id="3075528"/>
    <lineage>
        <taxon>Bacteria</taxon>
        <taxon>Bacillati</taxon>
        <taxon>Actinomycetota</taxon>
        <taxon>Actinomycetes</taxon>
        <taxon>Kitasatosporales</taxon>
        <taxon>Streptomycetaceae</taxon>
        <taxon>Streptomyces</taxon>
    </lineage>
</organism>
<dbReference type="Proteomes" id="UP001183824">
    <property type="component" value="Unassembled WGS sequence"/>
</dbReference>
<evidence type="ECO:0000313" key="5">
    <source>
        <dbReference type="Proteomes" id="UP001183824"/>
    </source>
</evidence>
<name>A0ABU2V9J5_9ACTN</name>
<dbReference type="EMBL" id="JAVREZ010000005">
    <property type="protein sequence ID" value="MDT0481884.1"/>
    <property type="molecule type" value="Genomic_DNA"/>
</dbReference>
<gene>
    <name evidence="4" type="ORF">RNB18_17060</name>
</gene>
<evidence type="ECO:0000256" key="1">
    <source>
        <dbReference type="ARBA" id="ARBA00022450"/>
    </source>
</evidence>
<comment type="caution">
    <text evidence="4">The sequence shown here is derived from an EMBL/GenBank/DDBJ whole genome shotgun (WGS) entry which is preliminary data.</text>
</comment>
<accession>A0ABU2V9J5</accession>
<dbReference type="SUPFAM" id="SSF47336">
    <property type="entry name" value="ACP-like"/>
    <property type="match status" value="1"/>
</dbReference>
<keyword evidence="5" id="KW-1185">Reference proteome</keyword>
<evidence type="ECO:0000313" key="4">
    <source>
        <dbReference type="EMBL" id="MDT0481884.1"/>
    </source>
</evidence>
<dbReference type="PROSITE" id="PS50075">
    <property type="entry name" value="CARRIER"/>
    <property type="match status" value="1"/>
</dbReference>
<dbReference type="Gene3D" id="1.10.1200.10">
    <property type="entry name" value="ACP-like"/>
    <property type="match status" value="1"/>
</dbReference>
<dbReference type="Pfam" id="PF00550">
    <property type="entry name" value="PP-binding"/>
    <property type="match status" value="1"/>
</dbReference>
<keyword evidence="2" id="KW-0597">Phosphoprotein</keyword>
<dbReference type="RefSeq" id="WP_311714923.1">
    <property type="nucleotide sequence ID" value="NZ_JAVREZ010000005.1"/>
</dbReference>
<protein>
    <submittedName>
        <fullName evidence="4">Phosphopantetheine-binding protein</fullName>
    </submittedName>
</protein>
<keyword evidence="1" id="KW-0596">Phosphopantetheine</keyword>
<dbReference type="InterPro" id="IPR009081">
    <property type="entry name" value="PP-bd_ACP"/>
</dbReference>
<dbReference type="InterPro" id="IPR006162">
    <property type="entry name" value="Ppantetheine_attach_site"/>
</dbReference>
<sequence length="86" mass="9468">MKNLPWDTFTALVAQFLVRLTGDVERGTKLEEAGLDSLSLVELVAEIETRLDVEFPVEMLNWDTFATAGTLHAATVGLLDDEENSS</sequence>